<dbReference type="InterPro" id="IPR000157">
    <property type="entry name" value="TIR_dom"/>
</dbReference>
<dbReference type="SUPFAM" id="SSF50985">
    <property type="entry name" value="RCC1/BLIP-II"/>
    <property type="match status" value="1"/>
</dbReference>
<dbReference type="SUPFAM" id="SSF48403">
    <property type="entry name" value="Ankyrin repeat"/>
    <property type="match status" value="1"/>
</dbReference>
<gene>
    <name evidence="5" type="ORF">RB653_008879</name>
</gene>
<dbReference type="EMBL" id="JAVFKY010000003">
    <property type="protein sequence ID" value="KAK5579200.1"/>
    <property type="molecule type" value="Genomic_DNA"/>
</dbReference>
<dbReference type="PROSITE" id="PS50297">
    <property type="entry name" value="ANK_REP_REGION"/>
    <property type="match status" value="2"/>
</dbReference>
<dbReference type="Gene3D" id="1.25.40.20">
    <property type="entry name" value="Ankyrin repeat-containing domain"/>
    <property type="match status" value="1"/>
</dbReference>
<dbReference type="Pfam" id="PF13676">
    <property type="entry name" value="TIR_2"/>
    <property type="match status" value="1"/>
</dbReference>
<dbReference type="PROSITE" id="PS50088">
    <property type="entry name" value="ANK_REPEAT"/>
    <property type="match status" value="2"/>
</dbReference>
<evidence type="ECO:0000256" key="2">
    <source>
        <dbReference type="PROSITE-ProRule" id="PRU00023"/>
    </source>
</evidence>
<organism evidence="5 6">
    <name type="scientific">Dictyostelium firmibasis</name>
    <dbReference type="NCBI Taxonomy" id="79012"/>
    <lineage>
        <taxon>Eukaryota</taxon>
        <taxon>Amoebozoa</taxon>
        <taxon>Evosea</taxon>
        <taxon>Eumycetozoa</taxon>
        <taxon>Dictyostelia</taxon>
        <taxon>Dictyosteliales</taxon>
        <taxon>Dictyosteliaceae</taxon>
        <taxon>Dictyostelium</taxon>
    </lineage>
</organism>
<dbReference type="AlphaFoldDB" id="A0AAN7Z059"/>
<reference evidence="5 6" key="1">
    <citation type="submission" date="2023-11" db="EMBL/GenBank/DDBJ databases">
        <title>Dfirmibasis_genome.</title>
        <authorList>
            <person name="Edelbroek B."/>
            <person name="Kjellin J."/>
            <person name="Jerlstrom-Hultqvist J."/>
            <person name="Soderbom F."/>
        </authorList>
    </citation>
    <scope>NUCLEOTIDE SEQUENCE [LARGE SCALE GENOMIC DNA]</scope>
    <source>
        <strain evidence="5 6">TNS-C-14</strain>
    </source>
</reference>
<accession>A0AAN7Z059</accession>
<feature type="repeat" description="RCC1" evidence="3">
    <location>
        <begin position="16"/>
        <end position="70"/>
    </location>
</feature>
<sequence length="885" mass="103204">MVSCGKNFNILLTNEGQVFSWGKNDQGQLGLGFKNLKENYEIQLVNFNEKNKFISFVSCGDSHSIAIEPDSIENNYKLYGWGNNSQGQIGEKYSLSPILIKNINNSSGNSNSNNNEFYWKLPKVLCLYDTTIIIEKPLNFTTFGIKYNSFLLELKENFQDLNQFDLVILKKRKIGVLIFDEYLKSSFLLKSINYNENYHYQVIKKIIESDKFKLIDAIKLSKDCCEFGNLNVFKLLELKFPLNLIDSISLENPIHFITLFNHLNSKSILEYCLDNNIYSIDQLNKSKETPLHYCSKIGNYEIAKLLLQRGCNRNLKDSQGQTPLHISVSKNDHQMSSLLCKHGAQSIPDKTMKTPLQYCSGDIKSNLQNILFTNEVFISYAHKDSEFVNNLRSTFGLFSLRCWLDEYRLQAGCNWRAEITKGVVNSNVIIFVVSETSINSLWCRKELKMSKKLGKTIIPIFLHSIKIDPILFGLFSFFPKVSKQTFKEMSQNEIISNISSISNIIHLILNATKESKLLIIQQQQQKQQQSHERSIQLLSRKEFFDKYYSNDKNIGCYLIFNRSDRILFDYICDRFKFHSIPTISSDEIIGRPSDQDDEFSLLNQLKQKKQNSIQRKKDKELENKLKFENDEKLKQQWKIKRKIEKKLEKSKLDPLDSNYQYLKNYLIQLYNFNNLENNLENNLGNNLENNPNNQNNQNFDQFNNYNFNDNYEIPVLNNDFNLNDLNNNNNNNLIITTLNEEINNQNIIYYDDGKISEEDFYKQISIEKENEKYYSIQPLREFINNSLLLVILFTIKTTNIDIENFCLQIEYARSLKDENGNQDKTIIVLTPDLSLKDDLKTPSIIKDLVWYKIDSKNIDLVFENIVSIYEVLEKTLQISNLVGSS</sequence>
<keyword evidence="2" id="KW-0040">ANK repeat</keyword>
<dbReference type="SMART" id="SM00248">
    <property type="entry name" value="ANK"/>
    <property type="match status" value="3"/>
</dbReference>
<dbReference type="InterPro" id="IPR002110">
    <property type="entry name" value="Ankyrin_rpt"/>
</dbReference>
<comment type="caution">
    <text evidence="5">The sequence shown here is derived from an EMBL/GenBank/DDBJ whole genome shotgun (WGS) entry which is preliminary data.</text>
</comment>
<dbReference type="PROSITE" id="PS50104">
    <property type="entry name" value="TIR"/>
    <property type="match status" value="1"/>
</dbReference>
<keyword evidence="6" id="KW-1185">Reference proteome</keyword>
<dbReference type="SUPFAM" id="SSF52200">
    <property type="entry name" value="Toll/Interleukin receptor TIR domain"/>
    <property type="match status" value="1"/>
</dbReference>
<proteinExistence type="predicted"/>
<dbReference type="PROSITE" id="PS50012">
    <property type="entry name" value="RCC1_3"/>
    <property type="match status" value="1"/>
</dbReference>
<protein>
    <recommendedName>
        <fullName evidence="4">TIR domain-containing protein</fullName>
    </recommendedName>
</protein>
<dbReference type="Pfam" id="PF12796">
    <property type="entry name" value="Ank_2"/>
    <property type="match status" value="1"/>
</dbReference>
<evidence type="ECO:0000313" key="5">
    <source>
        <dbReference type="EMBL" id="KAK5579200.1"/>
    </source>
</evidence>
<keyword evidence="1" id="KW-0677">Repeat</keyword>
<dbReference type="PANTHER" id="PTHR22872">
    <property type="entry name" value="BTK-BINDING PROTEIN-RELATED"/>
    <property type="match status" value="1"/>
</dbReference>
<dbReference type="PROSITE" id="PS00626">
    <property type="entry name" value="RCC1_2"/>
    <property type="match status" value="1"/>
</dbReference>
<evidence type="ECO:0000313" key="6">
    <source>
        <dbReference type="Proteomes" id="UP001344447"/>
    </source>
</evidence>
<evidence type="ECO:0000256" key="1">
    <source>
        <dbReference type="ARBA" id="ARBA00022737"/>
    </source>
</evidence>
<name>A0AAN7Z059_9MYCE</name>
<dbReference type="InterPro" id="IPR035897">
    <property type="entry name" value="Toll_tir_struct_dom_sf"/>
</dbReference>
<dbReference type="Proteomes" id="UP001344447">
    <property type="component" value="Unassembled WGS sequence"/>
</dbReference>
<feature type="domain" description="TIR" evidence="4">
    <location>
        <begin position="372"/>
        <end position="489"/>
    </location>
</feature>
<dbReference type="SMART" id="SM00255">
    <property type="entry name" value="TIR"/>
    <property type="match status" value="1"/>
</dbReference>
<dbReference type="Pfam" id="PF00415">
    <property type="entry name" value="RCC1"/>
    <property type="match status" value="1"/>
</dbReference>
<dbReference type="Gene3D" id="2.130.10.30">
    <property type="entry name" value="Regulator of chromosome condensation 1/beta-lactamase-inhibitor protein II"/>
    <property type="match status" value="1"/>
</dbReference>
<dbReference type="InterPro" id="IPR009091">
    <property type="entry name" value="RCC1/BLIP-II"/>
</dbReference>
<evidence type="ECO:0000259" key="4">
    <source>
        <dbReference type="PROSITE" id="PS50104"/>
    </source>
</evidence>
<feature type="repeat" description="ANK" evidence="2">
    <location>
        <begin position="286"/>
        <end position="318"/>
    </location>
</feature>
<dbReference type="InterPro" id="IPR036770">
    <property type="entry name" value="Ankyrin_rpt-contain_sf"/>
</dbReference>
<evidence type="ECO:0000256" key="3">
    <source>
        <dbReference type="PROSITE-ProRule" id="PRU00235"/>
    </source>
</evidence>
<feature type="repeat" description="ANK" evidence="2">
    <location>
        <begin position="319"/>
        <end position="345"/>
    </location>
</feature>
<dbReference type="InterPro" id="IPR051625">
    <property type="entry name" value="Signaling_Regulatory_Domain"/>
</dbReference>
<dbReference type="Gene3D" id="3.40.50.10140">
    <property type="entry name" value="Toll/interleukin-1 receptor homology (TIR) domain"/>
    <property type="match status" value="1"/>
</dbReference>
<dbReference type="InterPro" id="IPR000408">
    <property type="entry name" value="Reg_chr_condens"/>
</dbReference>
<dbReference type="GO" id="GO:0007165">
    <property type="term" value="P:signal transduction"/>
    <property type="evidence" value="ECO:0007669"/>
    <property type="project" value="InterPro"/>
</dbReference>